<accession>A0A9X8WLU9</accession>
<dbReference type="EMBL" id="FTMX01000005">
    <property type="protein sequence ID" value="SIR77020.1"/>
    <property type="molecule type" value="Genomic_DNA"/>
</dbReference>
<dbReference type="Proteomes" id="UP000185829">
    <property type="component" value="Unassembled WGS sequence"/>
</dbReference>
<dbReference type="AlphaFoldDB" id="A0A9X8WLU9"/>
<proteinExistence type="predicted"/>
<protein>
    <submittedName>
        <fullName evidence="1">Uncharacterized protein</fullName>
    </submittedName>
</protein>
<name>A0A9X8WLU9_9BACI</name>
<evidence type="ECO:0000313" key="1">
    <source>
        <dbReference type="EMBL" id="SIR77020.1"/>
    </source>
</evidence>
<evidence type="ECO:0000313" key="2">
    <source>
        <dbReference type="Proteomes" id="UP000185829"/>
    </source>
</evidence>
<organism evidence="1 2">
    <name type="scientific">Peribacillus simplex</name>
    <dbReference type="NCBI Taxonomy" id="1478"/>
    <lineage>
        <taxon>Bacteria</taxon>
        <taxon>Bacillati</taxon>
        <taxon>Bacillota</taxon>
        <taxon>Bacilli</taxon>
        <taxon>Bacillales</taxon>
        <taxon>Bacillaceae</taxon>
        <taxon>Peribacillus</taxon>
    </lineage>
</organism>
<reference evidence="1 2" key="1">
    <citation type="submission" date="2017-01" db="EMBL/GenBank/DDBJ databases">
        <authorList>
            <person name="Varghese N."/>
            <person name="Submissions S."/>
        </authorList>
    </citation>
    <scope>NUCLEOTIDE SEQUENCE [LARGE SCALE GENOMIC DNA]</scope>
    <source>
        <strain evidence="1 2">RUG2-6</strain>
    </source>
</reference>
<sequence>MLFGSGKKESVFSLYDFAEEGRNLSKCHRTCTCVRMLWTKLTTSKKLILSQNSPETPEALNILNELVEVGKLKVVIDR</sequence>
<gene>
    <name evidence="1" type="ORF">SAMN05878482_105427</name>
</gene>
<comment type="caution">
    <text evidence="1">The sequence shown here is derived from an EMBL/GenBank/DDBJ whole genome shotgun (WGS) entry which is preliminary data.</text>
</comment>